<dbReference type="SUPFAM" id="SSF53790">
    <property type="entry name" value="Tetrapyrrole methylase"/>
    <property type="match status" value="1"/>
</dbReference>
<dbReference type="AlphaFoldDB" id="A0A382APL7"/>
<dbReference type="Pfam" id="PF00590">
    <property type="entry name" value="TP_methylase"/>
    <property type="match status" value="1"/>
</dbReference>
<keyword evidence="4" id="KW-0808">Transferase</keyword>
<dbReference type="PROSITE" id="PS01296">
    <property type="entry name" value="RSMI"/>
    <property type="match status" value="1"/>
</dbReference>
<dbReference type="Gene3D" id="3.30.950.10">
    <property type="entry name" value="Methyltransferase, Cobalt-precorrin-4 Transmethylase, Domain 2"/>
    <property type="match status" value="1"/>
</dbReference>
<dbReference type="GO" id="GO:0032259">
    <property type="term" value="P:methylation"/>
    <property type="evidence" value="ECO:0007669"/>
    <property type="project" value="UniProtKB-KW"/>
</dbReference>
<dbReference type="InterPro" id="IPR008189">
    <property type="entry name" value="rRNA_ssu_MeTfrase_I"/>
</dbReference>
<dbReference type="CDD" id="cd11648">
    <property type="entry name" value="RsmI"/>
    <property type="match status" value="1"/>
</dbReference>
<proteinExistence type="inferred from homology"/>
<dbReference type="HAMAP" id="MF_01877">
    <property type="entry name" value="16SrRNA_methyltr_I"/>
    <property type="match status" value="1"/>
</dbReference>
<dbReference type="PANTHER" id="PTHR46111:SF1">
    <property type="entry name" value="RIBOSOMAL RNA SMALL SUBUNIT METHYLTRANSFERASE I"/>
    <property type="match status" value="1"/>
</dbReference>
<dbReference type="InterPro" id="IPR018063">
    <property type="entry name" value="SAM_MeTrfase_RsmI_CS"/>
</dbReference>
<dbReference type="PIRSF" id="PIRSF005917">
    <property type="entry name" value="MTase_YraL"/>
    <property type="match status" value="1"/>
</dbReference>
<dbReference type="GO" id="GO:0008168">
    <property type="term" value="F:methyltransferase activity"/>
    <property type="evidence" value="ECO:0007669"/>
    <property type="project" value="UniProtKB-KW"/>
</dbReference>
<sequence>VKVGQVGYTARMANLYVVATPIGNLSDTSSRAIEVLGLVDGVLAEDRRRTGILLNHFGIDTPLTSLHKHNEASHIPKVLKRLDAGQRLALVSDAGTPLLSDPGERLIQAVVEAGYSVVPVPGPSAILTSLMAAGFRTVPFTFYGFAPRKKGLRQELLEKIAVAEETSVLFESPARLALLLSDLKLLVEAQRQVVVAREMTKIHEEFFRGTMAEAASYYAKRLARGEVTIVVSPGEMEEARKAVDEVTARVLARSFLEDGLSASRTAREVSSRLGIGKNAAYEIVHSLEKGDEGSS</sequence>
<evidence type="ECO:0000256" key="5">
    <source>
        <dbReference type="ARBA" id="ARBA00022691"/>
    </source>
</evidence>
<protein>
    <recommendedName>
        <fullName evidence="6">Tetrapyrrole methylase domain-containing protein</fullName>
    </recommendedName>
</protein>
<gene>
    <name evidence="7" type="ORF">METZ01_LOCUS156272</name>
</gene>
<feature type="non-terminal residue" evidence="7">
    <location>
        <position position="1"/>
    </location>
</feature>
<dbReference type="EMBL" id="UINC01026266">
    <property type="protein sequence ID" value="SVB03418.1"/>
    <property type="molecule type" value="Genomic_DNA"/>
</dbReference>
<dbReference type="PANTHER" id="PTHR46111">
    <property type="entry name" value="RIBOSOMAL RNA SMALL SUBUNIT METHYLTRANSFERASE I"/>
    <property type="match status" value="1"/>
</dbReference>
<evidence type="ECO:0000256" key="2">
    <source>
        <dbReference type="ARBA" id="ARBA00022552"/>
    </source>
</evidence>
<keyword evidence="1" id="KW-0963">Cytoplasm</keyword>
<evidence type="ECO:0000259" key="6">
    <source>
        <dbReference type="Pfam" id="PF00590"/>
    </source>
</evidence>
<dbReference type="InterPro" id="IPR014776">
    <property type="entry name" value="4pyrrole_Mease_sub2"/>
</dbReference>
<evidence type="ECO:0000313" key="7">
    <source>
        <dbReference type="EMBL" id="SVB03418.1"/>
    </source>
</evidence>
<dbReference type="NCBIfam" id="TIGR00096">
    <property type="entry name" value="16S rRNA (cytidine(1402)-2'-O)-methyltransferase"/>
    <property type="match status" value="1"/>
</dbReference>
<keyword evidence="5" id="KW-0949">S-adenosyl-L-methionine</keyword>
<dbReference type="InterPro" id="IPR014777">
    <property type="entry name" value="4pyrrole_Mease_sub1"/>
</dbReference>
<dbReference type="InterPro" id="IPR035996">
    <property type="entry name" value="4pyrrol_Methylase_sf"/>
</dbReference>
<dbReference type="Gene3D" id="3.40.1010.10">
    <property type="entry name" value="Cobalt-precorrin-4 Transmethylase, Domain 1"/>
    <property type="match status" value="1"/>
</dbReference>
<name>A0A382APL7_9ZZZZ</name>
<organism evidence="7">
    <name type="scientific">marine metagenome</name>
    <dbReference type="NCBI Taxonomy" id="408172"/>
    <lineage>
        <taxon>unclassified sequences</taxon>
        <taxon>metagenomes</taxon>
        <taxon>ecological metagenomes</taxon>
    </lineage>
</organism>
<keyword evidence="2" id="KW-0698">rRNA processing</keyword>
<evidence type="ECO:0000256" key="1">
    <source>
        <dbReference type="ARBA" id="ARBA00022490"/>
    </source>
</evidence>
<dbReference type="InterPro" id="IPR000878">
    <property type="entry name" value="4pyrrol_Mease"/>
</dbReference>
<accession>A0A382APL7</accession>
<keyword evidence="3" id="KW-0489">Methyltransferase</keyword>
<feature type="domain" description="Tetrapyrrole methylase" evidence="6">
    <location>
        <begin position="15"/>
        <end position="214"/>
    </location>
</feature>
<dbReference type="GO" id="GO:0006364">
    <property type="term" value="P:rRNA processing"/>
    <property type="evidence" value="ECO:0007669"/>
    <property type="project" value="UniProtKB-KW"/>
</dbReference>
<evidence type="ECO:0000256" key="3">
    <source>
        <dbReference type="ARBA" id="ARBA00022603"/>
    </source>
</evidence>
<evidence type="ECO:0000256" key="4">
    <source>
        <dbReference type="ARBA" id="ARBA00022679"/>
    </source>
</evidence>
<reference evidence="7" key="1">
    <citation type="submission" date="2018-05" db="EMBL/GenBank/DDBJ databases">
        <authorList>
            <person name="Lanie J.A."/>
            <person name="Ng W.-L."/>
            <person name="Kazmierczak K.M."/>
            <person name="Andrzejewski T.M."/>
            <person name="Davidsen T.M."/>
            <person name="Wayne K.J."/>
            <person name="Tettelin H."/>
            <person name="Glass J.I."/>
            <person name="Rusch D."/>
            <person name="Podicherti R."/>
            <person name="Tsui H.-C.T."/>
            <person name="Winkler M.E."/>
        </authorList>
    </citation>
    <scope>NUCLEOTIDE SEQUENCE</scope>
</reference>